<evidence type="ECO:0000313" key="2">
    <source>
        <dbReference type="EMBL" id="GMI40598.1"/>
    </source>
</evidence>
<protein>
    <recommendedName>
        <fullName evidence="4">Exocyst complex component Sec6</fullName>
    </recommendedName>
</protein>
<accession>A0ABQ6N664</accession>
<dbReference type="EMBL" id="BRYB01002167">
    <property type="protein sequence ID" value="GMI40598.1"/>
    <property type="molecule type" value="Genomic_DNA"/>
</dbReference>
<sequence>MRPSSTHASAAVAARTQELVRAHLLGGGSADVETLRVAMEELRVKAEREHRSASAELLQRTAKSEETAERATATVRWLREQSGELTAPIERRLAELPARDRKRSAADADKTMVSLLAAGKNMSATVDALDFYSRLPDRCNIIMGEMPQNTLAGLELHAGFVDVVIADAERTSAEGTEAPLDTSVDTLLSTYVECLLDLDFFPEEPVATLPGPTTDVTDFLSHHISNLLLVSLEFRRHLKSSLERDTRDMYDLLPTDGFAGVRASLAKYSGTRLDGPMRELADDLAFDAVVAVYEQQIGIFCTDFSTVELRALEYADVVLLQDKLTRFTDILFTPDAMLSEAVLLKAWLLNNTLMAAVSESVMNVEGVEGVATQIVLLETVEVQKVGLVPGQDATEPVAATANRPTVDEIAGFSEAACTARLDFGCTLLAIKQQLISTYATKIKADLDTWLHSIYNKVAASGSFGGEKGSHIPADVLSLLEVQMDLANTQFLPKEGQGAGVEGGAYMLVVAAICQSLRSAQAAYIERLALEQLEFEEWLNVVRDCDRIGNGMEDIMDGAKSTDAVRSIIEALASVYVTDSLFSLQKVVDAMFDNVVSSSPDEEDKKCLMEVLFSDTWETELTSNQVARSIMETVADYWQDLSAALSDNQYMLGKAVRMTSRNIVRLFLTRFVQRSTLEVDVDARSTDLVPTPFADSARAAARMTADVRIVESGVLALTEDIVGGDHIRQKILETDICLLVALAEILQSTARADVQLRVPAGEVRAIVQHYVASELGALAVDVEVALLGGGKKTARAPPQVRALAEKLVADCLRASRVLTHDGFDLDAAMELVSSYLTLEEEKLGLQQGWAEWGTEIVGLGGGEAAGSGLKSSSIDLGGGAVDESFEDTLAGAYAVREKLEGDSDKRRKSLKQVGKHLRRRSQDKIGEVKVRGGEVREKVLEKVKEVRGGGGARESPLKARGGAAKSTNPFD</sequence>
<evidence type="ECO:0000313" key="3">
    <source>
        <dbReference type="Proteomes" id="UP001165060"/>
    </source>
</evidence>
<comment type="caution">
    <text evidence="2">The sequence shown here is derived from an EMBL/GenBank/DDBJ whole genome shotgun (WGS) entry which is preliminary data.</text>
</comment>
<evidence type="ECO:0008006" key="4">
    <source>
        <dbReference type="Google" id="ProtNLM"/>
    </source>
</evidence>
<keyword evidence="3" id="KW-1185">Reference proteome</keyword>
<feature type="region of interest" description="Disordered" evidence="1">
    <location>
        <begin position="903"/>
        <end position="924"/>
    </location>
</feature>
<name>A0ABQ6N664_9STRA</name>
<proteinExistence type="predicted"/>
<organism evidence="2 3">
    <name type="scientific">Tetraparma gracilis</name>
    <dbReference type="NCBI Taxonomy" id="2962635"/>
    <lineage>
        <taxon>Eukaryota</taxon>
        <taxon>Sar</taxon>
        <taxon>Stramenopiles</taxon>
        <taxon>Ochrophyta</taxon>
        <taxon>Bolidophyceae</taxon>
        <taxon>Parmales</taxon>
        <taxon>Triparmaceae</taxon>
        <taxon>Tetraparma</taxon>
    </lineage>
</organism>
<feature type="compositionally biased region" description="Basic residues" evidence="1">
    <location>
        <begin position="905"/>
        <end position="918"/>
    </location>
</feature>
<feature type="region of interest" description="Disordered" evidence="1">
    <location>
        <begin position="944"/>
        <end position="970"/>
    </location>
</feature>
<reference evidence="2 3" key="1">
    <citation type="journal article" date="2023" name="Commun. Biol.">
        <title>Genome analysis of Parmales, the sister group of diatoms, reveals the evolutionary specialization of diatoms from phago-mixotrophs to photoautotrophs.</title>
        <authorList>
            <person name="Ban H."/>
            <person name="Sato S."/>
            <person name="Yoshikawa S."/>
            <person name="Yamada K."/>
            <person name="Nakamura Y."/>
            <person name="Ichinomiya M."/>
            <person name="Sato N."/>
            <person name="Blanc-Mathieu R."/>
            <person name="Endo H."/>
            <person name="Kuwata A."/>
            <person name="Ogata H."/>
        </authorList>
    </citation>
    <scope>NUCLEOTIDE SEQUENCE [LARGE SCALE GENOMIC DNA]</scope>
</reference>
<evidence type="ECO:0000256" key="1">
    <source>
        <dbReference type="SAM" id="MobiDB-lite"/>
    </source>
</evidence>
<dbReference type="Proteomes" id="UP001165060">
    <property type="component" value="Unassembled WGS sequence"/>
</dbReference>
<gene>
    <name evidence="2" type="ORF">TeGR_g10433</name>
</gene>